<dbReference type="NCBIfam" id="TIGR00401">
    <property type="entry name" value="msrA"/>
    <property type="match status" value="1"/>
</dbReference>
<protein>
    <recommendedName>
        <fullName evidence="5">Peptide methionine sulfoxide reductase MsrA</fullName>
        <shortName evidence="5">Protein-methionine-S-oxide reductase</shortName>
        <ecNumber evidence="5">1.8.4.11</ecNumber>
    </recommendedName>
    <alternativeName>
        <fullName evidence="5">Peptide-methionine (S)-S-oxide reductase</fullName>
        <shortName evidence="5">Peptide Met(O) reductase</shortName>
    </alternativeName>
</protein>
<dbReference type="HAMAP" id="MF_01401">
    <property type="entry name" value="MsrA"/>
    <property type="match status" value="1"/>
</dbReference>
<comment type="catalytic activity">
    <reaction evidence="3 5">
        <text>L-methionyl-[protein] + [thioredoxin]-disulfide + H2O = L-methionyl-(S)-S-oxide-[protein] + [thioredoxin]-dithiol</text>
        <dbReference type="Rhea" id="RHEA:14217"/>
        <dbReference type="Rhea" id="RHEA-COMP:10698"/>
        <dbReference type="Rhea" id="RHEA-COMP:10700"/>
        <dbReference type="Rhea" id="RHEA-COMP:12313"/>
        <dbReference type="Rhea" id="RHEA-COMP:12315"/>
        <dbReference type="ChEBI" id="CHEBI:15377"/>
        <dbReference type="ChEBI" id="CHEBI:16044"/>
        <dbReference type="ChEBI" id="CHEBI:29950"/>
        <dbReference type="ChEBI" id="CHEBI:44120"/>
        <dbReference type="ChEBI" id="CHEBI:50058"/>
        <dbReference type="EC" id="1.8.4.11"/>
    </reaction>
</comment>
<dbReference type="InterPro" id="IPR036509">
    <property type="entry name" value="Met_Sox_Rdtase_MsrA_sf"/>
</dbReference>
<evidence type="ECO:0000313" key="7">
    <source>
        <dbReference type="EMBL" id="EIJ35450.1"/>
    </source>
</evidence>
<dbReference type="Gene3D" id="3.30.1060.10">
    <property type="entry name" value="Peptide methionine sulphoxide reductase MsrA"/>
    <property type="match status" value="1"/>
</dbReference>
<dbReference type="InterPro" id="IPR050162">
    <property type="entry name" value="MsrA_MetSO_reductase"/>
</dbReference>
<dbReference type="EC" id="1.8.4.11" evidence="5"/>
<reference evidence="8" key="1">
    <citation type="journal article" date="2011" name="Stand. Genomic Sci.">
        <title>Genome sequence of the filamentous, gliding Thiothrix nivea neotype strain (JP2(T)).</title>
        <authorList>
            <person name="Lapidus A."/>
            <person name="Nolan M."/>
            <person name="Lucas S."/>
            <person name="Glavina Del Rio T."/>
            <person name="Tice H."/>
            <person name="Cheng J.F."/>
            <person name="Tapia R."/>
            <person name="Han C."/>
            <person name="Goodwin L."/>
            <person name="Pitluck S."/>
            <person name="Liolios K."/>
            <person name="Pagani I."/>
            <person name="Ivanova N."/>
            <person name="Huntemann M."/>
            <person name="Mavromatis K."/>
            <person name="Mikhailova N."/>
            <person name="Pati A."/>
            <person name="Chen A."/>
            <person name="Palaniappan K."/>
            <person name="Land M."/>
            <person name="Brambilla E.M."/>
            <person name="Rohde M."/>
            <person name="Abt B."/>
            <person name="Verbarg S."/>
            <person name="Goker M."/>
            <person name="Bristow J."/>
            <person name="Eisen J.A."/>
            <person name="Markowitz V."/>
            <person name="Hugenholtz P."/>
            <person name="Kyrpides N.C."/>
            <person name="Klenk H.P."/>
            <person name="Woyke T."/>
        </authorList>
    </citation>
    <scope>NUCLEOTIDE SEQUENCE [LARGE SCALE GENOMIC DNA]</scope>
    <source>
        <strain evidence="8">ATCC 35100 / DSM 5205 / JP2</strain>
    </source>
</reference>
<keyword evidence="8" id="KW-1185">Reference proteome</keyword>
<dbReference type="PANTHER" id="PTHR42799:SF2">
    <property type="entry name" value="MITOCHONDRIAL PEPTIDE METHIONINE SULFOXIDE REDUCTASE"/>
    <property type="match status" value="1"/>
</dbReference>
<accession>A0A656HJ80</accession>
<dbReference type="EMBL" id="JH651384">
    <property type="protein sequence ID" value="EIJ35450.1"/>
    <property type="molecule type" value="Genomic_DNA"/>
</dbReference>
<dbReference type="Proteomes" id="UP000005317">
    <property type="component" value="Unassembled WGS sequence"/>
</dbReference>
<evidence type="ECO:0000259" key="6">
    <source>
        <dbReference type="Pfam" id="PF01625"/>
    </source>
</evidence>
<comment type="similarity">
    <text evidence="1 5">Belongs to the MsrA Met sulfoxide reductase family.</text>
</comment>
<evidence type="ECO:0000313" key="8">
    <source>
        <dbReference type="Proteomes" id="UP000005317"/>
    </source>
</evidence>
<dbReference type="OrthoDB" id="4174719at2"/>
<evidence type="ECO:0000256" key="4">
    <source>
        <dbReference type="ARBA" id="ARBA00048782"/>
    </source>
</evidence>
<dbReference type="SUPFAM" id="SSF55068">
    <property type="entry name" value="Peptide methionine sulfoxide reductase"/>
    <property type="match status" value="1"/>
</dbReference>
<dbReference type="RefSeq" id="WP_002709350.1">
    <property type="nucleotide sequence ID" value="NZ_JH651384.1"/>
</dbReference>
<feature type="domain" description="Peptide methionine sulphoxide reductase MsrA" evidence="6">
    <location>
        <begin position="35"/>
        <end position="181"/>
    </location>
</feature>
<gene>
    <name evidence="5" type="primary">msrA</name>
    <name evidence="7" type="ORF">Thini_2924</name>
</gene>
<dbReference type="PANTHER" id="PTHR42799">
    <property type="entry name" value="MITOCHONDRIAL PEPTIDE METHIONINE SULFOXIDE REDUCTASE"/>
    <property type="match status" value="1"/>
</dbReference>
<dbReference type="GO" id="GO:0008113">
    <property type="term" value="F:peptide-methionine (S)-S-oxide reductase activity"/>
    <property type="evidence" value="ECO:0007669"/>
    <property type="project" value="UniProtKB-UniRule"/>
</dbReference>
<evidence type="ECO:0000256" key="1">
    <source>
        <dbReference type="ARBA" id="ARBA00005591"/>
    </source>
</evidence>
<proteinExistence type="inferred from homology"/>
<sequence>MKHATSPPRKPMILTEGHVVKGTRLLPPFPDGLETAIFGRGCFWGVERRFWEIAGVYTTATGYAGGELEHLTYHDVCGGRTGHAEVVLVVYDPKIVSYEKLLKVFWDGHRPGTKGRGAKITSQYRSVIFTTTEEQAQLAQASLQRYRQGLNLKDDEEVITEVLPAPSFYYAEQYHQQYQARR</sequence>
<organism evidence="7 8">
    <name type="scientific">Thiothrix nivea (strain ATCC 35100 / DSM 5205 / JP2)</name>
    <dbReference type="NCBI Taxonomy" id="870187"/>
    <lineage>
        <taxon>Bacteria</taxon>
        <taxon>Pseudomonadati</taxon>
        <taxon>Pseudomonadota</taxon>
        <taxon>Gammaproteobacteria</taxon>
        <taxon>Thiotrichales</taxon>
        <taxon>Thiotrichaceae</taxon>
        <taxon>Thiothrix</taxon>
    </lineage>
</organism>
<keyword evidence="2 5" id="KW-0560">Oxidoreductase</keyword>
<feature type="active site" evidence="5">
    <location>
        <position position="42"/>
    </location>
</feature>
<comment type="catalytic activity">
    <reaction evidence="4 5">
        <text>[thioredoxin]-disulfide + L-methionine + H2O = L-methionine (S)-S-oxide + [thioredoxin]-dithiol</text>
        <dbReference type="Rhea" id="RHEA:19993"/>
        <dbReference type="Rhea" id="RHEA-COMP:10698"/>
        <dbReference type="Rhea" id="RHEA-COMP:10700"/>
        <dbReference type="ChEBI" id="CHEBI:15377"/>
        <dbReference type="ChEBI" id="CHEBI:29950"/>
        <dbReference type="ChEBI" id="CHEBI:50058"/>
        <dbReference type="ChEBI" id="CHEBI:57844"/>
        <dbReference type="ChEBI" id="CHEBI:58772"/>
        <dbReference type="EC" id="1.8.4.11"/>
    </reaction>
</comment>
<evidence type="ECO:0000256" key="3">
    <source>
        <dbReference type="ARBA" id="ARBA00047806"/>
    </source>
</evidence>
<dbReference type="GO" id="GO:0034599">
    <property type="term" value="P:cellular response to oxidative stress"/>
    <property type="evidence" value="ECO:0007669"/>
    <property type="project" value="TreeGrafter"/>
</dbReference>
<dbReference type="GO" id="GO:0005737">
    <property type="term" value="C:cytoplasm"/>
    <property type="evidence" value="ECO:0007669"/>
    <property type="project" value="TreeGrafter"/>
</dbReference>
<evidence type="ECO:0000256" key="2">
    <source>
        <dbReference type="ARBA" id="ARBA00023002"/>
    </source>
</evidence>
<dbReference type="Pfam" id="PF01625">
    <property type="entry name" value="PMSR"/>
    <property type="match status" value="1"/>
</dbReference>
<dbReference type="GO" id="GO:0033744">
    <property type="term" value="F:L-methionine:thioredoxin-disulfide S-oxidoreductase activity"/>
    <property type="evidence" value="ECO:0007669"/>
    <property type="project" value="RHEA"/>
</dbReference>
<dbReference type="InterPro" id="IPR002569">
    <property type="entry name" value="Met_Sox_Rdtase_MsrA_dom"/>
</dbReference>
<dbReference type="AlphaFoldDB" id="A0A656HJ80"/>
<name>A0A656HJ80_THINJ</name>
<evidence type="ECO:0000256" key="5">
    <source>
        <dbReference type="HAMAP-Rule" id="MF_01401"/>
    </source>
</evidence>
<comment type="function">
    <text evidence="5">Has an important function as a repair enzyme for proteins that have been inactivated by oxidation. Catalyzes the reversible oxidation-reduction of methionine sulfoxide in proteins to methionine.</text>
</comment>